<dbReference type="CDD" id="cd02440">
    <property type="entry name" value="AdoMet_MTases"/>
    <property type="match status" value="1"/>
</dbReference>
<keyword evidence="3 6" id="KW-0808">Transferase</keyword>
<keyword evidence="7" id="KW-1185">Reference proteome</keyword>
<dbReference type="PANTHER" id="PTHR45875:SF1">
    <property type="entry name" value="METHYLTRANSFERASE N6AMT1"/>
    <property type="match status" value="1"/>
</dbReference>
<comment type="similarity">
    <text evidence="1">Belongs to the eukaryotic/archaeal PrmC-related family.</text>
</comment>
<dbReference type="RefSeq" id="WP_159763654.1">
    <property type="nucleotide sequence ID" value="NZ_WUUT01000002.1"/>
</dbReference>
<dbReference type="PANTHER" id="PTHR45875">
    <property type="entry name" value="METHYLTRANSFERASE N6AMT1"/>
    <property type="match status" value="1"/>
</dbReference>
<dbReference type="Proteomes" id="UP000466535">
    <property type="component" value="Unassembled WGS sequence"/>
</dbReference>
<evidence type="ECO:0000256" key="4">
    <source>
        <dbReference type="ARBA" id="ARBA00022691"/>
    </source>
</evidence>
<dbReference type="OrthoDB" id="27149at2157"/>
<dbReference type="NCBIfam" id="TIGR00537">
    <property type="entry name" value="hemK_rel_arch"/>
    <property type="match status" value="1"/>
</dbReference>
<feature type="region of interest" description="Disordered" evidence="5">
    <location>
        <begin position="1"/>
        <end position="21"/>
    </location>
</feature>
<dbReference type="EMBL" id="WUUT01000002">
    <property type="protein sequence ID" value="MXR51533.1"/>
    <property type="molecule type" value="Genomic_DNA"/>
</dbReference>
<accession>A0A6B0T7G7</accession>
<evidence type="ECO:0000256" key="3">
    <source>
        <dbReference type="ARBA" id="ARBA00022679"/>
    </source>
</evidence>
<dbReference type="GO" id="GO:0008276">
    <property type="term" value="F:protein methyltransferase activity"/>
    <property type="evidence" value="ECO:0007669"/>
    <property type="project" value="TreeGrafter"/>
</dbReference>
<evidence type="ECO:0000256" key="2">
    <source>
        <dbReference type="ARBA" id="ARBA00022603"/>
    </source>
</evidence>
<dbReference type="NCBIfam" id="NF011527">
    <property type="entry name" value="PRK14968.1-1"/>
    <property type="match status" value="1"/>
</dbReference>
<dbReference type="AlphaFoldDB" id="A0A6B0T7G7"/>
<keyword evidence="4" id="KW-0949">S-adenosyl-L-methionine</keyword>
<dbReference type="PROSITE" id="PS00092">
    <property type="entry name" value="N6_MTASE"/>
    <property type="match status" value="1"/>
</dbReference>
<evidence type="ECO:0000313" key="7">
    <source>
        <dbReference type="Proteomes" id="UP000466535"/>
    </source>
</evidence>
<evidence type="ECO:0000256" key="5">
    <source>
        <dbReference type="SAM" id="MobiDB-lite"/>
    </source>
</evidence>
<dbReference type="GO" id="GO:0035657">
    <property type="term" value="C:eRF1 methyltransferase complex"/>
    <property type="evidence" value="ECO:0007669"/>
    <property type="project" value="TreeGrafter"/>
</dbReference>
<dbReference type="GO" id="GO:0003676">
    <property type="term" value="F:nucleic acid binding"/>
    <property type="evidence" value="ECO:0007669"/>
    <property type="project" value="InterPro"/>
</dbReference>
<dbReference type="InterPro" id="IPR052190">
    <property type="entry name" value="Euk-Arch_PrmC-MTase"/>
</dbReference>
<dbReference type="Pfam" id="PF07021">
    <property type="entry name" value="MetW"/>
    <property type="match status" value="1"/>
</dbReference>
<dbReference type="Gene3D" id="3.40.50.150">
    <property type="entry name" value="Vaccinia Virus protein VP39"/>
    <property type="match status" value="1"/>
</dbReference>
<name>A0A6B0T7G7_9EURY</name>
<dbReference type="GO" id="GO:0032259">
    <property type="term" value="P:methylation"/>
    <property type="evidence" value="ECO:0007669"/>
    <property type="project" value="UniProtKB-KW"/>
</dbReference>
<dbReference type="InterPro" id="IPR029063">
    <property type="entry name" value="SAM-dependent_MTases_sf"/>
</dbReference>
<protein>
    <submittedName>
        <fullName evidence="6">Methyltransferase domain-containing protein</fullName>
    </submittedName>
</protein>
<dbReference type="GO" id="GO:0008757">
    <property type="term" value="F:S-adenosylmethionine-dependent methyltransferase activity"/>
    <property type="evidence" value="ECO:0007669"/>
    <property type="project" value="TreeGrafter"/>
</dbReference>
<dbReference type="SUPFAM" id="SSF53335">
    <property type="entry name" value="S-adenosyl-L-methionine-dependent methyltransferases"/>
    <property type="match status" value="1"/>
</dbReference>
<organism evidence="6 7">
    <name type="scientific">Halovenus carboxidivorans</name>
    <dbReference type="NCBI Taxonomy" id="2692199"/>
    <lineage>
        <taxon>Archaea</taxon>
        <taxon>Methanobacteriati</taxon>
        <taxon>Methanobacteriota</taxon>
        <taxon>Stenosarchaea group</taxon>
        <taxon>Halobacteria</taxon>
        <taxon>Halobacteriales</taxon>
        <taxon>Haloarculaceae</taxon>
        <taxon>Halovenus</taxon>
    </lineage>
</organism>
<proteinExistence type="inferred from homology"/>
<evidence type="ECO:0000313" key="6">
    <source>
        <dbReference type="EMBL" id="MXR51533.1"/>
    </source>
</evidence>
<evidence type="ECO:0000256" key="1">
    <source>
        <dbReference type="ARBA" id="ARBA00006149"/>
    </source>
</evidence>
<comment type="caution">
    <text evidence="6">The sequence shown here is derived from an EMBL/GenBank/DDBJ whole genome shotgun (WGS) entry which is preliminary data.</text>
</comment>
<keyword evidence="2 6" id="KW-0489">Methyltransferase</keyword>
<dbReference type="InterPro" id="IPR002052">
    <property type="entry name" value="DNA_methylase_N6_adenine_CS"/>
</dbReference>
<dbReference type="InterPro" id="IPR004557">
    <property type="entry name" value="PrmC-related"/>
</dbReference>
<gene>
    <name evidence="6" type="ORF">GRX03_07940</name>
</gene>
<sequence>MTEESDDGEIPQLAEQRDVETVYQPAEDSKLLADAVVETIDPGLRVLDVGTGSGYLATRLRNETDADAVGVDLNPEACQQAFEAGVPVVRGDMFEAFRDEAFDVVVCNPPYLPTPPEQEWDDWMERALSGGEDGRAMVDPFLDGVGRVLADGGTAYLLLSTLTGPDEVRAYARERGLDSEIIAEESHPFEKLLVVRFRPGP</sequence>
<dbReference type="InterPro" id="IPR010743">
    <property type="entry name" value="Methionine_synth_MetW"/>
</dbReference>
<reference evidence="6 7" key="1">
    <citation type="submission" date="2019-12" db="EMBL/GenBank/DDBJ databases">
        <title>Isolation and characterization of three novel carbon monoxide-oxidizing members of Halobacteria from salione crusts and soils.</title>
        <authorList>
            <person name="Myers M.R."/>
            <person name="King G.M."/>
        </authorList>
    </citation>
    <scope>NUCLEOTIDE SEQUENCE [LARGE SCALE GENOMIC DNA]</scope>
    <source>
        <strain evidence="6 7">WSH3</strain>
    </source>
</reference>